<feature type="transmembrane region" description="Helical" evidence="7">
    <location>
        <begin position="141"/>
        <end position="160"/>
    </location>
</feature>
<dbReference type="PANTHER" id="PTHR43634">
    <property type="entry name" value="OW CONDUCTANCE MECHANOSENSITIVE CHANNEL"/>
    <property type="match status" value="1"/>
</dbReference>
<dbReference type="Gene3D" id="3.30.70.100">
    <property type="match status" value="1"/>
</dbReference>
<dbReference type="Pfam" id="PF00924">
    <property type="entry name" value="MS_channel_2nd"/>
    <property type="match status" value="1"/>
</dbReference>
<dbReference type="InterPro" id="IPR010920">
    <property type="entry name" value="LSM_dom_sf"/>
</dbReference>
<comment type="caution">
    <text evidence="11">The sequence shown here is derived from an EMBL/GenBank/DDBJ whole genome shotgun (WGS) entry which is preliminary data.</text>
</comment>
<dbReference type="Gene3D" id="1.10.287.1260">
    <property type="match status" value="1"/>
</dbReference>
<dbReference type="InterPro" id="IPR011066">
    <property type="entry name" value="MscS_channel_C_sf"/>
</dbReference>
<dbReference type="Pfam" id="PF21088">
    <property type="entry name" value="MS_channel_1st"/>
    <property type="match status" value="1"/>
</dbReference>
<organism evidence="11 12">
    <name type="scientific">Paenalcaligenes hominis</name>
    <dbReference type="NCBI Taxonomy" id="643674"/>
    <lineage>
        <taxon>Bacteria</taxon>
        <taxon>Pseudomonadati</taxon>
        <taxon>Pseudomonadota</taxon>
        <taxon>Betaproteobacteria</taxon>
        <taxon>Burkholderiales</taxon>
        <taxon>Alcaligenaceae</taxon>
        <taxon>Paenalcaligenes</taxon>
    </lineage>
</organism>
<evidence type="ECO:0000256" key="4">
    <source>
        <dbReference type="ARBA" id="ARBA00022692"/>
    </source>
</evidence>
<sequence length="349" mass="39053">MTEDLLFKYAVAVIAALLCLAALAVLRLRLHKRHLSMTRKITLHALQTTFLVLLILSGRKLVQDAVSDYHLHQSLLNPINWATLILIATAVLRLAFLLINLMEKNQISKGNDPTTARLISRILKIILFFIMALSLGEHFGLSLSGLMAFGGIGGIALGLASKDVLSNFFSGVMLFYDRQFNIGDWISSPDREIEGTVQEIGWRITKIQTFDQRPLYVPNSLFSSISVQNPGRMTNRRITATIGLRYDDADKIEAIVQAIRTMLAQNDQLDHTQTTLVYFNAFADSSLNIMVYCFTKTTEWAEWLEVQQEVYLKIIALVHQHGADFAFPTQTLYTVAPPSADPMTAHSAP</sequence>
<feature type="transmembrane region" description="Helical" evidence="7">
    <location>
        <begin position="41"/>
        <end position="59"/>
    </location>
</feature>
<evidence type="ECO:0000313" key="11">
    <source>
        <dbReference type="EMBL" id="NJB65177.1"/>
    </source>
</evidence>
<comment type="subcellular location">
    <subcellularLocation>
        <location evidence="1">Cell membrane</location>
        <topology evidence="1">Multi-pass membrane protein</topology>
    </subcellularLocation>
</comment>
<evidence type="ECO:0000256" key="2">
    <source>
        <dbReference type="ARBA" id="ARBA00008017"/>
    </source>
</evidence>
<evidence type="ECO:0000256" key="1">
    <source>
        <dbReference type="ARBA" id="ARBA00004651"/>
    </source>
</evidence>
<evidence type="ECO:0000256" key="5">
    <source>
        <dbReference type="ARBA" id="ARBA00022989"/>
    </source>
</evidence>
<dbReference type="PANTHER" id="PTHR43634:SF2">
    <property type="entry name" value="LOW CONDUCTANCE MECHANOSENSITIVE CHANNEL YNAI"/>
    <property type="match status" value="1"/>
</dbReference>
<feature type="domain" description="Mechanosensitive ion channel transmembrane helices 2/3" evidence="10">
    <location>
        <begin position="122"/>
        <end position="162"/>
    </location>
</feature>
<dbReference type="SUPFAM" id="SSF82689">
    <property type="entry name" value="Mechanosensitive channel protein MscS (YggB), C-terminal domain"/>
    <property type="match status" value="1"/>
</dbReference>
<dbReference type="Proteomes" id="UP000783934">
    <property type="component" value="Unassembled WGS sequence"/>
</dbReference>
<keyword evidence="5 7" id="KW-1133">Transmembrane helix</keyword>
<evidence type="ECO:0000256" key="3">
    <source>
        <dbReference type="ARBA" id="ARBA00022475"/>
    </source>
</evidence>
<dbReference type="InterPro" id="IPR045042">
    <property type="entry name" value="YnaI-like"/>
</dbReference>
<evidence type="ECO:0000259" key="8">
    <source>
        <dbReference type="Pfam" id="PF00924"/>
    </source>
</evidence>
<keyword evidence="4 7" id="KW-0812">Transmembrane</keyword>
<dbReference type="PROSITE" id="PS01246">
    <property type="entry name" value="UPF0003"/>
    <property type="match status" value="1"/>
</dbReference>
<feature type="domain" description="Mechanosensitive ion channel MscS" evidence="8">
    <location>
        <begin position="163"/>
        <end position="230"/>
    </location>
</feature>
<gene>
    <name evidence="11" type="ORF">GGR41_001406</name>
</gene>
<evidence type="ECO:0000259" key="9">
    <source>
        <dbReference type="Pfam" id="PF21082"/>
    </source>
</evidence>
<dbReference type="SUPFAM" id="SSF82861">
    <property type="entry name" value="Mechanosensitive channel protein MscS (YggB), transmembrane region"/>
    <property type="match status" value="1"/>
</dbReference>
<reference evidence="11 12" key="1">
    <citation type="submission" date="2020-03" db="EMBL/GenBank/DDBJ databases">
        <title>Genomic Encyclopedia of Type Strains, Phase IV (KMG-IV): sequencing the most valuable type-strain genomes for metagenomic binning, comparative biology and taxonomic classification.</title>
        <authorList>
            <person name="Goeker M."/>
        </authorList>
    </citation>
    <scope>NUCLEOTIDE SEQUENCE [LARGE SCALE GENOMIC DNA]</scope>
    <source>
        <strain evidence="11 12">DSM 26613</strain>
    </source>
</reference>
<dbReference type="InterPro" id="IPR006685">
    <property type="entry name" value="MscS_channel_2nd"/>
</dbReference>
<name>A0ABX0WQZ7_9BURK</name>
<keyword evidence="3" id="KW-1003">Cell membrane</keyword>
<feature type="domain" description="Mechanosensitive ion channel MscS C-terminal" evidence="9">
    <location>
        <begin position="238"/>
        <end position="325"/>
    </location>
</feature>
<protein>
    <submittedName>
        <fullName evidence="11">MscS family membrane protein</fullName>
    </submittedName>
</protein>
<evidence type="ECO:0000256" key="7">
    <source>
        <dbReference type="SAM" id="Phobius"/>
    </source>
</evidence>
<dbReference type="InterPro" id="IPR049278">
    <property type="entry name" value="MS_channel_C"/>
</dbReference>
<dbReference type="InterPro" id="IPR006686">
    <property type="entry name" value="MscS_channel_CS"/>
</dbReference>
<dbReference type="EMBL" id="JAATIZ010000002">
    <property type="protein sequence ID" value="NJB65177.1"/>
    <property type="molecule type" value="Genomic_DNA"/>
</dbReference>
<feature type="transmembrane region" description="Helical" evidence="7">
    <location>
        <begin position="118"/>
        <end position="135"/>
    </location>
</feature>
<feature type="transmembrane region" description="Helical" evidence="7">
    <location>
        <begin position="79"/>
        <end position="98"/>
    </location>
</feature>
<accession>A0ABX0WQZ7</accession>
<dbReference type="InterPro" id="IPR049142">
    <property type="entry name" value="MS_channel_1st"/>
</dbReference>
<evidence type="ECO:0000256" key="6">
    <source>
        <dbReference type="ARBA" id="ARBA00023136"/>
    </source>
</evidence>
<comment type="similarity">
    <text evidence="2">Belongs to the MscS (TC 1.A.23) family.</text>
</comment>
<dbReference type="SUPFAM" id="SSF50182">
    <property type="entry name" value="Sm-like ribonucleoproteins"/>
    <property type="match status" value="1"/>
</dbReference>
<dbReference type="InterPro" id="IPR011014">
    <property type="entry name" value="MscS_channel_TM-2"/>
</dbReference>
<dbReference type="RefSeq" id="WP_167661221.1">
    <property type="nucleotide sequence ID" value="NZ_BMCQ01000001.1"/>
</dbReference>
<feature type="transmembrane region" description="Helical" evidence="7">
    <location>
        <begin position="6"/>
        <end position="29"/>
    </location>
</feature>
<keyword evidence="12" id="KW-1185">Reference proteome</keyword>
<evidence type="ECO:0000313" key="12">
    <source>
        <dbReference type="Proteomes" id="UP000783934"/>
    </source>
</evidence>
<keyword evidence="6 7" id="KW-0472">Membrane</keyword>
<dbReference type="Gene3D" id="2.30.30.60">
    <property type="match status" value="1"/>
</dbReference>
<dbReference type="Pfam" id="PF21082">
    <property type="entry name" value="MS_channel_3rd"/>
    <property type="match status" value="1"/>
</dbReference>
<evidence type="ECO:0000259" key="10">
    <source>
        <dbReference type="Pfam" id="PF21088"/>
    </source>
</evidence>
<proteinExistence type="inferred from homology"/>
<dbReference type="InterPro" id="IPR023408">
    <property type="entry name" value="MscS_beta-dom_sf"/>
</dbReference>